<dbReference type="EC" id="2.7.13.3" evidence="3"/>
<dbReference type="SMART" id="SM00387">
    <property type="entry name" value="HATPase_c"/>
    <property type="match status" value="1"/>
</dbReference>
<dbReference type="Pfam" id="PF02518">
    <property type="entry name" value="HATPase_c"/>
    <property type="match status" value="1"/>
</dbReference>
<keyword evidence="8" id="KW-0067">ATP-binding</keyword>
<keyword evidence="13" id="KW-1185">Reference proteome</keyword>
<dbReference type="InterPro" id="IPR036890">
    <property type="entry name" value="HATPase_C_sf"/>
</dbReference>
<evidence type="ECO:0000259" key="11">
    <source>
        <dbReference type="PROSITE" id="PS50109"/>
    </source>
</evidence>
<dbReference type="Proteomes" id="UP000680638">
    <property type="component" value="Unassembled WGS sequence"/>
</dbReference>
<dbReference type="InterPro" id="IPR004358">
    <property type="entry name" value="Sig_transdc_His_kin-like_C"/>
</dbReference>
<keyword evidence="10" id="KW-0812">Transmembrane</keyword>
<dbReference type="Gene3D" id="3.30.565.10">
    <property type="entry name" value="Histidine kinase-like ATPase, C-terminal domain"/>
    <property type="match status" value="1"/>
</dbReference>
<reference evidence="12 13" key="1">
    <citation type="submission" date="2021-03" db="EMBL/GenBank/DDBJ databases">
        <title>Antimicrobial resistance genes in bacteria isolated from Japanese honey, and their potential for conferring macrolide and lincosamide resistance in the American foulbrood pathogen Paenibacillus larvae.</title>
        <authorList>
            <person name="Okamoto M."/>
            <person name="Kumagai M."/>
            <person name="Kanamori H."/>
            <person name="Takamatsu D."/>
        </authorList>
    </citation>
    <scope>NUCLEOTIDE SEQUENCE [LARGE SCALE GENOMIC DNA]</scope>
    <source>
        <strain evidence="12 13">J21TS3</strain>
    </source>
</reference>
<dbReference type="RefSeq" id="WP_212947645.1">
    <property type="nucleotide sequence ID" value="NZ_BORW01000002.1"/>
</dbReference>
<dbReference type="InterPro" id="IPR003661">
    <property type="entry name" value="HisK_dim/P_dom"/>
</dbReference>
<evidence type="ECO:0000256" key="6">
    <source>
        <dbReference type="ARBA" id="ARBA00022741"/>
    </source>
</evidence>
<dbReference type="CDD" id="cd00075">
    <property type="entry name" value="HATPase"/>
    <property type="match status" value="1"/>
</dbReference>
<dbReference type="CDD" id="cd00082">
    <property type="entry name" value="HisKA"/>
    <property type="match status" value="1"/>
</dbReference>
<keyword evidence="9" id="KW-0902">Two-component regulatory system</keyword>
<evidence type="ECO:0000256" key="7">
    <source>
        <dbReference type="ARBA" id="ARBA00022777"/>
    </source>
</evidence>
<dbReference type="PANTHER" id="PTHR45453:SF1">
    <property type="entry name" value="PHOSPHATE REGULON SENSOR PROTEIN PHOR"/>
    <property type="match status" value="1"/>
</dbReference>
<keyword evidence="10" id="KW-0472">Membrane</keyword>
<evidence type="ECO:0000256" key="9">
    <source>
        <dbReference type="ARBA" id="ARBA00023012"/>
    </source>
</evidence>
<evidence type="ECO:0000256" key="8">
    <source>
        <dbReference type="ARBA" id="ARBA00022840"/>
    </source>
</evidence>
<accession>A0ABQ4LRM1</accession>
<evidence type="ECO:0000256" key="4">
    <source>
        <dbReference type="ARBA" id="ARBA00022553"/>
    </source>
</evidence>
<keyword evidence="6" id="KW-0547">Nucleotide-binding</keyword>
<keyword evidence="5" id="KW-0808">Transferase</keyword>
<comment type="caution">
    <text evidence="12">The sequence shown here is derived from an EMBL/GenBank/DDBJ whole genome shotgun (WGS) entry which is preliminary data.</text>
</comment>
<dbReference type="InterPro" id="IPR036097">
    <property type="entry name" value="HisK_dim/P_sf"/>
</dbReference>
<sequence>MKKTASWTITTRTWLFLAILSLTAAASIGSYMALTQIWSKQLASFKQKYAAEQSHHLLYTLRERMKNAADRSESIKILEDASRHFAVPIRYVGEDRQTMILDLVDPAWLSRPGLFSVEAPLVLDGKIDGYLTSFYDTAEGAYSPAIRQLEEQLERRGRTVLILFLSAAFAVSLLASWRWSRNISASSDAAETIVTSNQLSPIRVRGTKEIRVLMTTINHLIDRFERHESWRNQLMQDLTHELRTPLTAVLSQLDAIIDGIYPLTADQIQRILVDIERLYRLVEDMEKLSEAEGAQFELNKQEVNLSRIVQGIYEGFLFLTREKNIRFDYVPSKTPCYLQADPDRIAQILSNVMYNAIKYTPSGGKIEVGVVHEEDSILVFCKDTGMGIPEEELGRIFDRFYRADKSRSRDSGGLGVGLSIAKALVEAHQGNIWAESQIGKGSIFWIRLPVQQSFQLDSSKPA</sequence>
<evidence type="ECO:0000256" key="10">
    <source>
        <dbReference type="SAM" id="Phobius"/>
    </source>
</evidence>
<dbReference type="InterPro" id="IPR050351">
    <property type="entry name" value="BphY/WalK/GraS-like"/>
</dbReference>
<keyword evidence="10" id="KW-1133">Transmembrane helix</keyword>
<dbReference type="PROSITE" id="PS50109">
    <property type="entry name" value="HIS_KIN"/>
    <property type="match status" value="1"/>
</dbReference>
<name>A0ABQ4LRM1_9BACL</name>
<proteinExistence type="predicted"/>
<evidence type="ECO:0000256" key="5">
    <source>
        <dbReference type="ARBA" id="ARBA00022679"/>
    </source>
</evidence>
<evidence type="ECO:0000256" key="1">
    <source>
        <dbReference type="ARBA" id="ARBA00000085"/>
    </source>
</evidence>
<dbReference type="PRINTS" id="PR00344">
    <property type="entry name" value="BCTRLSENSOR"/>
</dbReference>
<dbReference type="Pfam" id="PF00512">
    <property type="entry name" value="HisKA"/>
    <property type="match status" value="1"/>
</dbReference>
<comment type="catalytic activity">
    <reaction evidence="1">
        <text>ATP + protein L-histidine = ADP + protein N-phospho-L-histidine.</text>
        <dbReference type="EC" id="2.7.13.3"/>
    </reaction>
</comment>
<evidence type="ECO:0000256" key="2">
    <source>
        <dbReference type="ARBA" id="ARBA00004370"/>
    </source>
</evidence>
<feature type="domain" description="Histidine kinase" evidence="11">
    <location>
        <begin position="237"/>
        <end position="452"/>
    </location>
</feature>
<dbReference type="SUPFAM" id="SSF47384">
    <property type="entry name" value="Homodimeric domain of signal transducing histidine kinase"/>
    <property type="match status" value="1"/>
</dbReference>
<dbReference type="PANTHER" id="PTHR45453">
    <property type="entry name" value="PHOSPHATE REGULON SENSOR PROTEIN PHOR"/>
    <property type="match status" value="1"/>
</dbReference>
<keyword evidence="7" id="KW-0418">Kinase</keyword>
<organism evidence="12 13">
    <name type="scientific">Paenibacillus cookii</name>
    <dbReference type="NCBI Taxonomy" id="157839"/>
    <lineage>
        <taxon>Bacteria</taxon>
        <taxon>Bacillati</taxon>
        <taxon>Bacillota</taxon>
        <taxon>Bacilli</taxon>
        <taxon>Bacillales</taxon>
        <taxon>Paenibacillaceae</taxon>
        <taxon>Paenibacillus</taxon>
    </lineage>
</organism>
<dbReference type="InterPro" id="IPR005467">
    <property type="entry name" value="His_kinase_dom"/>
</dbReference>
<keyword evidence="4" id="KW-0597">Phosphoprotein</keyword>
<dbReference type="EMBL" id="BORW01000002">
    <property type="protein sequence ID" value="GIO65897.1"/>
    <property type="molecule type" value="Genomic_DNA"/>
</dbReference>
<evidence type="ECO:0000256" key="3">
    <source>
        <dbReference type="ARBA" id="ARBA00012438"/>
    </source>
</evidence>
<gene>
    <name evidence="12" type="ORF">J21TS3_07180</name>
</gene>
<protein>
    <recommendedName>
        <fullName evidence="3">histidine kinase</fullName>
        <ecNumber evidence="3">2.7.13.3</ecNumber>
    </recommendedName>
</protein>
<dbReference type="SMART" id="SM00388">
    <property type="entry name" value="HisKA"/>
    <property type="match status" value="1"/>
</dbReference>
<feature type="transmembrane region" description="Helical" evidence="10">
    <location>
        <begin position="14"/>
        <end position="34"/>
    </location>
</feature>
<evidence type="ECO:0000313" key="12">
    <source>
        <dbReference type="EMBL" id="GIO65897.1"/>
    </source>
</evidence>
<dbReference type="SUPFAM" id="SSF55874">
    <property type="entry name" value="ATPase domain of HSP90 chaperone/DNA topoisomerase II/histidine kinase"/>
    <property type="match status" value="1"/>
</dbReference>
<comment type="subcellular location">
    <subcellularLocation>
        <location evidence="2">Membrane</location>
    </subcellularLocation>
</comment>
<dbReference type="InterPro" id="IPR003594">
    <property type="entry name" value="HATPase_dom"/>
</dbReference>
<dbReference type="Gene3D" id="1.10.287.130">
    <property type="match status" value="1"/>
</dbReference>
<evidence type="ECO:0000313" key="13">
    <source>
        <dbReference type="Proteomes" id="UP000680638"/>
    </source>
</evidence>